<dbReference type="InParanoid" id="A0A166BJ05"/>
<dbReference type="AlphaFoldDB" id="A0A166BJ05"/>
<dbReference type="Proteomes" id="UP000077266">
    <property type="component" value="Unassembled WGS sequence"/>
</dbReference>
<evidence type="ECO:0000256" key="1">
    <source>
        <dbReference type="SAM" id="SignalP"/>
    </source>
</evidence>
<proteinExistence type="predicted"/>
<feature type="chain" id="PRO_5007871219" evidence="1">
    <location>
        <begin position="22"/>
        <end position="206"/>
    </location>
</feature>
<keyword evidence="3" id="KW-1185">Reference proteome</keyword>
<sequence length="206" mass="20958">MNLKITTLTLPLLLLVSSAVAQLGIFHVIFPDSSTVWQVGEQHNVTFVSPHSGSGNISLSTLDLKLDIPLLVDTPLYSNPDVDSPYSLANITVPDVSPGTYYIVLTTFDLNYASEPFGIGAAASTTAATMTLATGVSIFPTVSGTPTTVTRPQATVPTSVIGTGTGTTTIIFQTGPSGSDTGGGGKLGVSMIGAAAAAVLGLLSML</sequence>
<name>A0A166BJ05_EXIGL</name>
<gene>
    <name evidence="2" type="ORF">EXIGLDRAFT_829995</name>
</gene>
<keyword evidence="1" id="KW-0732">Signal</keyword>
<protein>
    <submittedName>
        <fullName evidence="2">Uncharacterized protein</fullName>
    </submittedName>
</protein>
<accession>A0A166BJ05</accession>
<reference evidence="2 3" key="1">
    <citation type="journal article" date="2016" name="Mol. Biol. Evol.">
        <title>Comparative Genomics of Early-Diverging Mushroom-Forming Fungi Provides Insights into the Origins of Lignocellulose Decay Capabilities.</title>
        <authorList>
            <person name="Nagy L.G."/>
            <person name="Riley R."/>
            <person name="Tritt A."/>
            <person name="Adam C."/>
            <person name="Daum C."/>
            <person name="Floudas D."/>
            <person name="Sun H."/>
            <person name="Yadav J.S."/>
            <person name="Pangilinan J."/>
            <person name="Larsson K.H."/>
            <person name="Matsuura K."/>
            <person name="Barry K."/>
            <person name="Labutti K."/>
            <person name="Kuo R."/>
            <person name="Ohm R.A."/>
            <person name="Bhattacharya S.S."/>
            <person name="Shirouzu T."/>
            <person name="Yoshinaga Y."/>
            <person name="Martin F.M."/>
            <person name="Grigoriev I.V."/>
            <person name="Hibbett D.S."/>
        </authorList>
    </citation>
    <scope>NUCLEOTIDE SEQUENCE [LARGE SCALE GENOMIC DNA]</scope>
    <source>
        <strain evidence="2 3">HHB12029</strain>
    </source>
</reference>
<evidence type="ECO:0000313" key="3">
    <source>
        <dbReference type="Proteomes" id="UP000077266"/>
    </source>
</evidence>
<dbReference type="OrthoDB" id="3003802at2759"/>
<evidence type="ECO:0000313" key="2">
    <source>
        <dbReference type="EMBL" id="KZW01520.1"/>
    </source>
</evidence>
<dbReference type="EMBL" id="KV425893">
    <property type="protein sequence ID" value="KZW01520.1"/>
    <property type="molecule type" value="Genomic_DNA"/>
</dbReference>
<organism evidence="2 3">
    <name type="scientific">Exidia glandulosa HHB12029</name>
    <dbReference type="NCBI Taxonomy" id="1314781"/>
    <lineage>
        <taxon>Eukaryota</taxon>
        <taxon>Fungi</taxon>
        <taxon>Dikarya</taxon>
        <taxon>Basidiomycota</taxon>
        <taxon>Agaricomycotina</taxon>
        <taxon>Agaricomycetes</taxon>
        <taxon>Auriculariales</taxon>
        <taxon>Exidiaceae</taxon>
        <taxon>Exidia</taxon>
    </lineage>
</organism>
<feature type="signal peptide" evidence="1">
    <location>
        <begin position="1"/>
        <end position="21"/>
    </location>
</feature>